<name>A0AC35UCH0_9BILA</name>
<evidence type="ECO:0000313" key="1">
    <source>
        <dbReference type="Proteomes" id="UP000095286"/>
    </source>
</evidence>
<reference evidence="2" key="1">
    <citation type="submission" date="2016-11" db="UniProtKB">
        <authorList>
            <consortium name="WormBaseParasite"/>
        </authorList>
    </citation>
    <scope>IDENTIFICATION</scope>
    <source>
        <strain evidence="2">KR3021</strain>
    </source>
</reference>
<organism evidence="1 2">
    <name type="scientific">Rhabditophanes sp. KR3021</name>
    <dbReference type="NCBI Taxonomy" id="114890"/>
    <lineage>
        <taxon>Eukaryota</taxon>
        <taxon>Metazoa</taxon>
        <taxon>Ecdysozoa</taxon>
        <taxon>Nematoda</taxon>
        <taxon>Chromadorea</taxon>
        <taxon>Rhabditida</taxon>
        <taxon>Tylenchina</taxon>
        <taxon>Panagrolaimomorpha</taxon>
        <taxon>Strongyloidoidea</taxon>
        <taxon>Alloionematidae</taxon>
        <taxon>Rhabditophanes</taxon>
    </lineage>
</organism>
<proteinExistence type="predicted"/>
<dbReference type="Proteomes" id="UP000095286">
    <property type="component" value="Unplaced"/>
</dbReference>
<evidence type="ECO:0000313" key="2">
    <source>
        <dbReference type="WBParaSite" id="RSKR_0000977400.1"/>
    </source>
</evidence>
<accession>A0AC35UCH0</accession>
<protein>
    <submittedName>
        <fullName evidence="2">EKC/KEOPS complex subunit TPRKB</fullName>
    </submittedName>
</protein>
<sequence>MCQLTNTNETHIGVSSKSSYIKSTQSFATTMLSPYLLPAKLEKAKSKSKLMAEIAFLQRKHYSRMKSGLSRVYEIQPDPYDITQRRCMRVCLFTNVQNVPELMELVRTGAIDAAFIKAELVLEPYVLLAAANRTLQQSAHNRMSTRSLAAELIYSLSPTRNISESLINFGISDGSQNLICCVFDDAKGSKMVKLAKKIKGTPEKLDKWRDLVHFPSIQKLYKLTQKDLYSEDLCDIISNAIVMKDLVY</sequence>
<dbReference type="WBParaSite" id="RSKR_0000977400.1">
    <property type="protein sequence ID" value="RSKR_0000977400.1"/>
    <property type="gene ID" value="RSKR_0000977400"/>
</dbReference>